<feature type="transmembrane region" description="Helical" evidence="2">
    <location>
        <begin position="36"/>
        <end position="55"/>
    </location>
</feature>
<evidence type="ECO:0000313" key="4">
    <source>
        <dbReference type="Proteomes" id="UP000632740"/>
    </source>
</evidence>
<sequence>MHPLTAGRVGKALVALVLGVAVGTVGTLMHRSVQPWGVVACLALVATAGVVARAWDGWPTLVAYALGVLGSTQLLAREGPGGDVLMPAGQAIGWVWVLGAVVVVLGVAAAPRRLFVDPPVERPSAVTSASTTPWPEPVAQPGAVGAGDPVLEAGDDTAP</sequence>
<evidence type="ECO:0000256" key="1">
    <source>
        <dbReference type="SAM" id="MobiDB-lite"/>
    </source>
</evidence>
<keyword evidence="4" id="KW-1185">Reference proteome</keyword>
<accession>A0A919P161</accession>
<keyword evidence="2" id="KW-0472">Membrane</keyword>
<keyword evidence="2" id="KW-0812">Transmembrane</keyword>
<feature type="transmembrane region" description="Helical" evidence="2">
    <location>
        <begin position="12"/>
        <end position="29"/>
    </location>
</feature>
<organism evidence="3 4">
    <name type="scientific">Cellulomonas chitinilytica</name>
    <dbReference type="NCBI Taxonomy" id="398759"/>
    <lineage>
        <taxon>Bacteria</taxon>
        <taxon>Bacillati</taxon>
        <taxon>Actinomycetota</taxon>
        <taxon>Actinomycetes</taxon>
        <taxon>Micrococcales</taxon>
        <taxon>Cellulomonadaceae</taxon>
        <taxon>Cellulomonas</taxon>
    </lineage>
</organism>
<gene>
    <name evidence="3" type="ORF">Cch01nite_03030</name>
</gene>
<evidence type="ECO:0000313" key="3">
    <source>
        <dbReference type="EMBL" id="GIG19579.1"/>
    </source>
</evidence>
<dbReference type="RefSeq" id="WP_203747647.1">
    <property type="nucleotide sequence ID" value="NZ_BONK01000001.1"/>
</dbReference>
<comment type="caution">
    <text evidence="3">The sequence shown here is derived from an EMBL/GenBank/DDBJ whole genome shotgun (WGS) entry which is preliminary data.</text>
</comment>
<feature type="transmembrane region" description="Helical" evidence="2">
    <location>
        <begin position="91"/>
        <end position="110"/>
    </location>
</feature>
<dbReference type="Proteomes" id="UP000632740">
    <property type="component" value="Unassembled WGS sequence"/>
</dbReference>
<proteinExistence type="predicted"/>
<keyword evidence="2" id="KW-1133">Transmembrane helix</keyword>
<reference evidence="3" key="1">
    <citation type="submission" date="2021-01" db="EMBL/GenBank/DDBJ databases">
        <title>Whole genome shotgun sequence of Cellulomonas chitinilytica NBRC 110799.</title>
        <authorList>
            <person name="Komaki H."/>
            <person name="Tamura T."/>
        </authorList>
    </citation>
    <scope>NUCLEOTIDE SEQUENCE</scope>
    <source>
        <strain evidence="3">NBRC 110799</strain>
    </source>
</reference>
<feature type="region of interest" description="Disordered" evidence="1">
    <location>
        <begin position="121"/>
        <end position="159"/>
    </location>
</feature>
<protein>
    <submittedName>
        <fullName evidence="3">Uncharacterized protein</fullName>
    </submittedName>
</protein>
<name>A0A919P161_9CELL</name>
<dbReference type="AlphaFoldDB" id="A0A919P161"/>
<evidence type="ECO:0000256" key="2">
    <source>
        <dbReference type="SAM" id="Phobius"/>
    </source>
</evidence>
<dbReference type="EMBL" id="BONK01000001">
    <property type="protein sequence ID" value="GIG19579.1"/>
    <property type="molecule type" value="Genomic_DNA"/>
</dbReference>